<evidence type="ECO:0000313" key="2">
    <source>
        <dbReference type="Proteomes" id="UP000275408"/>
    </source>
</evidence>
<protein>
    <submittedName>
        <fullName evidence="1">Uncharacterized protein</fullName>
    </submittedName>
</protein>
<accession>A0A3M6TTQ0</accession>
<dbReference type="AlphaFoldDB" id="A0A3M6TTQ0"/>
<proteinExistence type="predicted"/>
<keyword evidence="2" id="KW-1185">Reference proteome</keyword>
<sequence length="195" mass="21411">MRDFKLPIESEKTLIEKKTDVAIYREINIDRLRKRNHYADLSTAISEPVSTKDDPEFEFDDDDNLLAAMLPDPVTKLTGNPSCAGLTIIANPVQRLPHATETGPTFTRAHASTSTVTPNFRQNILHTRIVGSTGAQTHATTSTATINPTQSVPSYTETSLSARQAHAANASVTINPNYEVPLDRAKDRPLFSPNN</sequence>
<organism evidence="1 2">
    <name type="scientific">Pocillopora damicornis</name>
    <name type="common">Cauliflower coral</name>
    <name type="synonym">Millepora damicornis</name>
    <dbReference type="NCBI Taxonomy" id="46731"/>
    <lineage>
        <taxon>Eukaryota</taxon>
        <taxon>Metazoa</taxon>
        <taxon>Cnidaria</taxon>
        <taxon>Anthozoa</taxon>
        <taxon>Hexacorallia</taxon>
        <taxon>Scleractinia</taxon>
        <taxon>Astrocoeniina</taxon>
        <taxon>Pocilloporidae</taxon>
        <taxon>Pocillopora</taxon>
    </lineage>
</organism>
<dbReference type="EMBL" id="RCHS01002960">
    <property type="protein sequence ID" value="RMX44701.1"/>
    <property type="molecule type" value="Genomic_DNA"/>
</dbReference>
<gene>
    <name evidence="1" type="ORF">pdam_00012760</name>
</gene>
<name>A0A3M6TTQ0_POCDA</name>
<dbReference type="Proteomes" id="UP000275408">
    <property type="component" value="Unassembled WGS sequence"/>
</dbReference>
<comment type="caution">
    <text evidence="1">The sequence shown here is derived from an EMBL/GenBank/DDBJ whole genome shotgun (WGS) entry which is preliminary data.</text>
</comment>
<reference evidence="1 2" key="1">
    <citation type="journal article" date="2018" name="Sci. Rep.">
        <title>Comparative analysis of the Pocillopora damicornis genome highlights role of immune system in coral evolution.</title>
        <authorList>
            <person name="Cunning R."/>
            <person name="Bay R.A."/>
            <person name="Gillette P."/>
            <person name="Baker A.C."/>
            <person name="Traylor-Knowles N."/>
        </authorList>
    </citation>
    <scope>NUCLEOTIDE SEQUENCE [LARGE SCALE GENOMIC DNA]</scope>
    <source>
        <strain evidence="1">RSMAS</strain>
        <tissue evidence="1">Whole animal</tissue>
    </source>
</reference>
<evidence type="ECO:0000313" key="1">
    <source>
        <dbReference type="EMBL" id="RMX44701.1"/>
    </source>
</evidence>